<keyword evidence="1" id="KW-0732">Signal</keyword>
<feature type="chain" id="PRO_5005657053" evidence="1">
    <location>
        <begin position="17"/>
        <end position="89"/>
    </location>
</feature>
<dbReference type="InterPro" id="IPR036398">
    <property type="entry name" value="CA_dom_sf"/>
</dbReference>
<evidence type="ECO:0000313" key="3">
    <source>
        <dbReference type="WBParaSite" id="ALUE_0001416401-mRNA-1"/>
    </source>
</evidence>
<sequence length="89" mass="9871">MLIAVGLISIISFAAGYQSNDDSKNDQNDHQEWTGLCKNGSMQSPIDINLLMTRIEDFPNLIFKHYDVLGTVIAGNNGDTGCFQKYPFV</sequence>
<name>A0A0M3I9L0_ASCLU</name>
<protein>
    <submittedName>
        <fullName evidence="3">Secreted protein</fullName>
    </submittedName>
</protein>
<keyword evidence="2" id="KW-1185">Reference proteome</keyword>
<proteinExistence type="predicted"/>
<dbReference type="WBParaSite" id="ALUE_0001416401-mRNA-1">
    <property type="protein sequence ID" value="ALUE_0001416401-mRNA-1"/>
    <property type="gene ID" value="ALUE_0001416401"/>
</dbReference>
<accession>A0A0M3I9L0</accession>
<evidence type="ECO:0000256" key="1">
    <source>
        <dbReference type="SAM" id="SignalP"/>
    </source>
</evidence>
<organism evidence="2 3">
    <name type="scientific">Ascaris lumbricoides</name>
    <name type="common">Giant roundworm</name>
    <dbReference type="NCBI Taxonomy" id="6252"/>
    <lineage>
        <taxon>Eukaryota</taxon>
        <taxon>Metazoa</taxon>
        <taxon>Ecdysozoa</taxon>
        <taxon>Nematoda</taxon>
        <taxon>Chromadorea</taxon>
        <taxon>Rhabditida</taxon>
        <taxon>Spirurina</taxon>
        <taxon>Ascaridomorpha</taxon>
        <taxon>Ascaridoidea</taxon>
        <taxon>Ascarididae</taxon>
        <taxon>Ascaris</taxon>
    </lineage>
</organism>
<evidence type="ECO:0000313" key="2">
    <source>
        <dbReference type="Proteomes" id="UP000036681"/>
    </source>
</evidence>
<feature type="signal peptide" evidence="1">
    <location>
        <begin position="1"/>
        <end position="16"/>
    </location>
</feature>
<dbReference type="AlphaFoldDB" id="A0A0M3I9L0"/>
<dbReference type="SUPFAM" id="SSF51069">
    <property type="entry name" value="Carbonic anhydrase"/>
    <property type="match status" value="1"/>
</dbReference>
<reference evidence="3" key="1">
    <citation type="submission" date="2017-02" db="UniProtKB">
        <authorList>
            <consortium name="WormBaseParasite"/>
        </authorList>
    </citation>
    <scope>IDENTIFICATION</scope>
</reference>
<dbReference type="Gene3D" id="3.10.200.10">
    <property type="entry name" value="Alpha carbonic anhydrase"/>
    <property type="match status" value="1"/>
</dbReference>
<dbReference type="Proteomes" id="UP000036681">
    <property type="component" value="Unplaced"/>
</dbReference>